<dbReference type="EMBL" id="LCAH01000013">
    <property type="protein sequence ID" value="KKR86428.1"/>
    <property type="molecule type" value="Genomic_DNA"/>
</dbReference>
<evidence type="ECO:0000313" key="3">
    <source>
        <dbReference type="Proteomes" id="UP000034616"/>
    </source>
</evidence>
<dbReference type="AlphaFoldDB" id="A0A0G0UBU1"/>
<keyword evidence="1" id="KW-0472">Membrane</keyword>
<reference evidence="2 3" key="1">
    <citation type="journal article" date="2015" name="Nature">
        <title>rRNA introns, odd ribosomes, and small enigmatic genomes across a large radiation of phyla.</title>
        <authorList>
            <person name="Brown C.T."/>
            <person name="Hug L.A."/>
            <person name="Thomas B.C."/>
            <person name="Sharon I."/>
            <person name="Castelle C.J."/>
            <person name="Singh A."/>
            <person name="Wilkins M.J."/>
            <person name="Williams K.H."/>
            <person name="Banfield J.F."/>
        </authorList>
    </citation>
    <scope>NUCLEOTIDE SEQUENCE [LARGE SCALE GENOMIC DNA]</scope>
</reference>
<gene>
    <name evidence="2" type="ORF">UU35_C0013G0003</name>
</gene>
<comment type="caution">
    <text evidence="2">The sequence shown here is derived from an EMBL/GenBank/DDBJ whole genome shotgun (WGS) entry which is preliminary data.</text>
</comment>
<dbReference type="Proteomes" id="UP000034616">
    <property type="component" value="Unassembled WGS sequence"/>
</dbReference>
<organism evidence="2 3">
    <name type="scientific">Candidatus Uhrbacteria bacterium GW2011_GWC2_41_11</name>
    <dbReference type="NCBI Taxonomy" id="1618985"/>
    <lineage>
        <taxon>Bacteria</taxon>
        <taxon>Candidatus Uhriibacteriota</taxon>
    </lineage>
</organism>
<sequence>MVLAGIGLLITGIFKKSIQVIIAGIILAILPFFLAFLFTTIFL</sequence>
<evidence type="ECO:0000256" key="1">
    <source>
        <dbReference type="SAM" id="Phobius"/>
    </source>
</evidence>
<name>A0A0G0UBU1_9BACT</name>
<feature type="transmembrane region" description="Helical" evidence="1">
    <location>
        <begin position="20"/>
        <end position="42"/>
    </location>
</feature>
<keyword evidence="1" id="KW-0812">Transmembrane</keyword>
<protein>
    <submittedName>
        <fullName evidence="2">Uncharacterized protein</fullName>
    </submittedName>
</protein>
<keyword evidence="1" id="KW-1133">Transmembrane helix</keyword>
<proteinExistence type="predicted"/>
<accession>A0A0G0UBU1</accession>
<evidence type="ECO:0000313" key="2">
    <source>
        <dbReference type="EMBL" id="KKR86428.1"/>
    </source>
</evidence>